<feature type="transmembrane region" description="Helical" evidence="6">
    <location>
        <begin position="96"/>
        <end position="115"/>
    </location>
</feature>
<dbReference type="RefSeq" id="WP_007132658.1">
    <property type="nucleotide sequence ID" value="NZ_AGIP01000020.1"/>
</dbReference>
<dbReference type="eggNOG" id="COG2244">
    <property type="taxonomic scope" value="Bacteria"/>
</dbReference>
<feature type="transmembrane region" description="Helical" evidence="6">
    <location>
        <begin position="55"/>
        <end position="76"/>
    </location>
</feature>
<proteinExistence type="predicted"/>
<dbReference type="PANTHER" id="PTHR30250:SF26">
    <property type="entry name" value="PSMA PROTEIN"/>
    <property type="match status" value="1"/>
</dbReference>
<dbReference type="STRING" id="743719.PaelaDRAFT_5507"/>
<dbReference type="OrthoDB" id="8482265at2"/>
<organism evidence="7 8">
    <name type="scientific">Paenibacillus lactis 154</name>
    <dbReference type="NCBI Taxonomy" id="743719"/>
    <lineage>
        <taxon>Bacteria</taxon>
        <taxon>Bacillati</taxon>
        <taxon>Bacillota</taxon>
        <taxon>Bacilli</taxon>
        <taxon>Bacillales</taxon>
        <taxon>Paenibacillaceae</taxon>
        <taxon>Paenibacillus</taxon>
    </lineage>
</organism>
<keyword evidence="4 6" id="KW-1133">Transmembrane helix</keyword>
<dbReference type="Proteomes" id="UP000003891">
    <property type="component" value="Unassembled WGS sequence"/>
</dbReference>
<dbReference type="PANTHER" id="PTHR30250">
    <property type="entry name" value="PST FAMILY PREDICTED COLANIC ACID TRANSPORTER"/>
    <property type="match status" value="1"/>
</dbReference>
<keyword evidence="2" id="KW-1003">Cell membrane</keyword>
<feature type="transmembrane region" description="Helical" evidence="6">
    <location>
        <begin position="127"/>
        <end position="146"/>
    </location>
</feature>
<reference evidence="7 8" key="1">
    <citation type="submission" date="2011-09" db="EMBL/GenBank/DDBJ databases">
        <title>The draft genome of Paenibacillus lactis 154.</title>
        <authorList>
            <consortium name="US DOE Joint Genome Institute (JGI-PGF)"/>
            <person name="Lucas S."/>
            <person name="Han J."/>
            <person name="Lapidus A."/>
            <person name="Cheng J.-F."/>
            <person name="Goodwin L."/>
            <person name="Pitluck S."/>
            <person name="Peters L."/>
            <person name="Land M.L."/>
            <person name="Hauser L."/>
            <person name="Siebers A."/>
            <person name="Thelen M."/>
            <person name="Hugenholtz P."/>
            <person name="Allgaier M."/>
            <person name="Woyke T.J."/>
        </authorList>
    </citation>
    <scope>NUCLEOTIDE SEQUENCE [LARGE SCALE GENOMIC DNA]</scope>
    <source>
        <strain evidence="7 8">154</strain>
    </source>
</reference>
<dbReference type="EMBL" id="AGIP01000020">
    <property type="protein sequence ID" value="EHB50677.1"/>
    <property type="molecule type" value="Genomic_DNA"/>
</dbReference>
<feature type="transmembrane region" description="Helical" evidence="6">
    <location>
        <begin position="369"/>
        <end position="391"/>
    </location>
</feature>
<evidence type="ECO:0000256" key="4">
    <source>
        <dbReference type="ARBA" id="ARBA00022989"/>
    </source>
</evidence>
<protein>
    <submittedName>
        <fullName evidence="7">Polysaccharide biosynthesis protein</fullName>
    </submittedName>
</protein>
<dbReference type="GO" id="GO:0005886">
    <property type="term" value="C:plasma membrane"/>
    <property type="evidence" value="ECO:0007669"/>
    <property type="project" value="UniProtKB-SubCell"/>
</dbReference>
<feature type="transmembrane region" description="Helical" evidence="6">
    <location>
        <begin position="305"/>
        <end position="328"/>
    </location>
</feature>
<evidence type="ECO:0000256" key="1">
    <source>
        <dbReference type="ARBA" id="ARBA00004651"/>
    </source>
</evidence>
<feature type="transmembrane region" description="Helical" evidence="6">
    <location>
        <begin position="182"/>
        <end position="204"/>
    </location>
</feature>
<keyword evidence="3 6" id="KW-0812">Transmembrane</keyword>
<feature type="transmembrane region" description="Helical" evidence="6">
    <location>
        <begin position="340"/>
        <end position="357"/>
    </location>
</feature>
<keyword evidence="5 6" id="KW-0472">Membrane</keyword>
<comment type="subcellular location">
    <subcellularLocation>
        <location evidence="1">Cell membrane</location>
        <topology evidence="1">Multi-pass membrane protein</topology>
    </subcellularLocation>
</comment>
<accession>G4HNE6</accession>
<feature type="transmembrane region" description="Helical" evidence="6">
    <location>
        <begin position="397"/>
        <end position="419"/>
    </location>
</feature>
<feature type="transmembrane region" description="Helical" evidence="6">
    <location>
        <begin position="15"/>
        <end position="35"/>
    </location>
</feature>
<evidence type="ECO:0000256" key="6">
    <source>
        <dbReference type="SAM" id="Phobius"/>
    </source>
</evidence>
<dbReference type="InterPro" id="IPR050833">
    <property type="entry name" value="Poly_Biosynth_Transport"/>
</dbReference>
<dbReference type="Pfam" id="PF13440">
    <property type="entry name" value="Polysacc_synt_3"/>
    <property type="match status" value="1"/>
</dbReference>
<name>G4HNE6_9BACL</name>
<sequence>MIPKRLSKLIHSKNIAGTIFISSFTNLSIMLLTMLHSIITARVLGVEGRGELAAILFWPMFISGLIGLGLPTSLIYNVKQVIGNTPVYMKASLSYLVPAGIFAGAVAWFLLPVWLGEYSETAVRLAQMYTVFSIPLTLMTNILSALAKSMDRFYISNALLLTVPLINAISLAALSLSGSLNLITATISYLVPTLLTVVIVGFVLKKHVSNIESASCRADRSVKPLFHYGFKVYGMDLMSTLYTQADKIIIVSLLSPRDFGLYSVVFALSRVFNTVQLAITDVLFPKVSGLQKHDIISIVGKSFRISMTIMLVLLVPCLIIGRFFLLVLFGEEFLEADTTFYILSLECIIGGGSWILASSFNAIGRPELVLIRQATAIAVNIGLFFVFTPLFGLQGVALALMSGSIVRLAITLVQIPMIFKVRLGALLFNRGDFTDLRNILKDKTMKRRRMVS</sequence>
<gene>
    <name evidence="7" type="ORF">PaelaDRAFT_5507</name>
</gene>
<evidence type="ECO:0000256" key="5">
    <source>
        <dbReference type="ARBA" id="ARBA00023136"/>
    </source>
</evidence>
<dbReference type="AlphaFoldDB" id="G4HNE6"/>
<evidence type="ECO:0000256" key="3">
    <source>
        <dbReference type="ARBA" id="ARBA00022692"/>
    </source>
</evidence>
<feature type="transmembrane region" description="Helical" evidence="6">
    <location>
        <begin position="158"/>
        <end position="176"/>
    </location>
</feature>
<evidence type="ECO:0000313" key="7">
    <source>
        <dbReference type="EMBL" id="EHB50677.1"/>
    </source>
</evidence>
<evidence type="ECO:0000313" key="8">
    <source>
        <dbReference type="Proteomes" id="UP000003891"/>
    </source>
</evidence>
<dbReference type="PATRIC" id="fig|743719.3.peg.5615"/>
<evidence type="ECO:0000256" key="2">
    <source>
        <dbReference type="ARBA" id="ARBA00022475"/>
    </source>
</evidence>